<dbReference type="GO" id="GO:0009982">
    <property type="term" value="F:pseudouridine synthase activity"/>
    <property type="evidence" value="ECO:0007669"/>
    <property type="project" value="InterPro"/>
</dbReference>
<dbReference type="PANTHER" id="PTHR21600:SF84">
    <property type="entry name" value="PSEUDOURIDINE SYNTHASE RSUA_RLUA-LIKE DOMAIN-CONTAINING PROTEIN"/>
    <property type="match status" value="1"/>
</dbReference>
<proteinExistence type="predicted"/>
<keyword evidence="3" id="KW-1185">Reference proteome</keyword>
<reference evidence="2" key="1">
    <citation type="journal article" date="2014" name="Int. J. Syst. Evol. Microbiol.">
        <title>Complete genome sequence of Corynebacterium casei LMG S-19264T (=DSM 44701T), isolated from a smear-ripened cheese.</title>
        <authorList>
            <consortium name="US DOE Joint Genome Institute (JGI-PGF)"/>
            <person name="Walter F."/>
            <person name="Albersmeier A."/>
            <person name="Kalinowski J."/>
            <person name="Ruckert C."/>
        </authorList>
    </citation>
    <scope>NUCLEOTIDE SEQUENCE</scope>
    <source>
        <strain evidence="2">KCTC 32501</strain>
    </source>
</reference>
<dbReference type="EMBL" id="BMZG01000005">
    <property type="protein sequence ID" value="GHA71565.1"/>
    <property type="molecule type" value="Genomic_DNA"/>
</dbReference>
<dbReference type="GO" id="GO:0003723">
    <property type="term" value="F:RNA binding"/>
    <property type="evidence" value="ECO:0007669"/>
    <property type="project" value="InterPro"/>
</dbReference>
<feature type="domain" description="Pseudouridine synthase RsuA/RluA-like" evidence="1">
    <location>
        <begin position="130"/>
        <end position="278"/>
    </location>
</feature>
<dbReference type="PROSITE" id="PS01129">
    <property type="entry name" value="PSI_RLU"/>
    <property type="match status" value="1"/>
</dbReference>
<dbReference type="InterPro" id="IPR050188">
    <property type="entry name" value="RluA_PseudoU_synthase"/>
</dbReference>
<dbReference type="InterPro" id="IPR006224">
    <property type="entry name" value="PsdUridine_synth_RluA-like_CS"/>
</dbReference>
<gene>
    <name evidence="2" type="ORF">GCM10009007_10510</name>
</gene>
<comment type="caution">
    <text evidence="2">The sequence shown here is derived from an EMBL/GenBank/DDBJ whole genome shotgun (WGS) entry which is preliminary data.</text>
</comment>
<dbReference type="GO" id="GO:0140098">
    <property type="term" value="F:catalytic activity, acting on RNA"/>
    <property type="evidence" value="ECO:0007669"/>
    <property type="project" value="UniProtKB-ARBA"/>
</dbReference>
<evidence type="ECO:0000313" key="3">
    <source>
        <dbReference type="Proteomes" id="UP000614287"/>
    </source>
</evidence>
<dbReference type="Proteomes" id="UP000614287">
    <property type="component" value="Unassembled WGS sequence"/>
</dbReference>
<dbReference type="InterPro" id="IPR020103">
    <property type="entry name" value="PsdUridine_synth_cat_dom_sf"/>
</dbReference>
<sequence>MDDDVSRPPQYHPKLCKALHNAKHANNPVKYGMPPPISPLPLKNGVSASHIWLPAEPWPSLLAFLCHRFNQVSEQEWRQRLTAGEVRDQFGRVYGVHADYPANVCLFYYRVIDDEPAIPFNERIIYESEHLLVVDKPHFLPVTPSGRFLHETVLTRLRHRFNNPSITPLHRLDRETAGLVLFSKQPETRSIYHRLFSERRIHKTYEAIAATRLDLSYPLTHRSRLSEHPEYFFMTHEHDGKANSETTITLIKSAGALSRYRLEPVTGQKHQLRVHMASLGMPILNDTLYPEPLPQGRTENMSQPLQLLASSLAFFDPVDEKEHCFHSDLRLMDLA</sequence>
<dbReference type="AlphaFoldDB" id="A0A8J3G0A7"/>
<dbReference type="Gene3D" id="3.30.2350.10">
    <property type="entry name" value="Pseudouridine synthase"/>
    <property type="match status" value="1"/>
</dbReference>
<organism evidence="2 3">
    <name type="scientific">Formosimonas limnophila</name>
    <dbReference type="NCBI Taxonomy" id="1384487"/>
    <lineage>
        <taxon>Bacteria</taxon>
        <taxon>Pseudomonadati</taxon>
        <taxon>Pseudomonadota</taxon>
        <taxon>Betaproteobacteria</taxon>
        <taxon>Burkholderiales</taxon>
        <taxon>Burkholderiaceae</taxon>
        <taxon>Formosimonas</taxon>
    </lineage>
</organism>
<protein>
    <submittedName>
        <fullName evidence="2">Pseudouridine synthase</fullName>
    </submittedName>
</protein>
<name>A0A8J3G0A7_9BURK</name>
<evidence type="ECO:0000259" key="1">
    <source>
        <dbReference type="Pfam" id="PF00849"/>
    </source>
</evidence>
<reference evidence="2" key="2">
    <citation type="submission" date="2020-09" db="EMBL/GenBank/DDBJ databases">
        <authorList>
            <person name="Sun Q."/>
            <person name="Kim S."/>
        </authorList>
    </citation>
    <scope>NUCLEOTIDE SEQUENCE</scope>
    <source>
        <strain evidence="2">KCTC 32501</strain>
    </source>
</reference>
<dbReference type="GO" id="GO:0000455">
    <property type="term" value="P:enzyme-directed rRNA pseudouridine synthesis"/>
    <property type="evidence" value="ECO:0007669"/>
    <property type="project" value="TreeGrafter"/>
</dbReference>
<accession>A0A8J3G0A7</accession>
<dbReference type="InterPro" id="IPR006145">
    <property type="entry name" value="PsdUridine_synth_RsuA/RluA"/>
</dbReference>
<dbReference type="SUPFAM" id="SSF55120">
    <property type="entry name" value="Pseudouridine synthase"/>
    <property type="match status" value="1"/>
</dbReference>
<dbReference type="Pfam" id="PF00849">
    <property type="entry name" value="PseudoU_synth_2"/>
    <property type="match status" value="1"/>
</dbReference>
<dbReference type="PANTHER" id="PTHR21600">
    <property type="entry name" value="MITOCHONDRIAL RNA PSEUDOURIDINE SYNTHASE"/>
    <property type="match status" value="1"/>
</dbReference>
<evidence type="ECO:0000313" key="2">
    <source>
        <dbReference type="EMBL" id="GHA71565.1"/>
    </source>
</evidence>